<organism evidence="1 2">
    <name type="scientific">Corchorus olitorius</name>
    <dbReference type="NCBI Taxonomy" id="93759"/>
    <lineage>
        <taxon>Eukaryota</taxon>
        <taxon>Viridiplantae</taxon>
        <taxon>Streptophyta</taxon>
        <taxon>Embryophyta</taxon>
        <taxon>Tracheophyta</taxon>
        <taxon>Spermatophyta</taxon>
        <taxon>Magnoliopsida</taxon>
        <taxon>eudicotyledons</taxon>
        <taxon>Gunneridae</taxon>
        <taxon>Pentapetalae</taxon>
        <taxon>rosids</taxon>
        <taxon>malvids</taxon>
        <taxon>Malvales</taxon>
        <taxon>Malvaceae</taxon>
        <taxon>Grewioideae</taxon>
        <taxon>Apeibeae</taxon>
        <taxon>Corchorus</taxon>
    </lineage>
</organism>
<evidence type="ECO:0000313" key="2">
    <source>
        <dbReference type="Proteomes" id="UP000187203"/>
    </source>
</evidence>
<name>A0A1R3KRR7_9ROSI</name>
<dbReference type="EMBL" id="AWUE01012232">
    <property type="protein sequence ID" value="OMP09771.1"/>
    <property type="molecule type" value="Genomic_DNA"/>
</dbReference>
<sequence length="42" mass="4910">MDLHHNSNQHPPLYPFDLLQIDKSIGNRRITIPMITVNANRQ</sequence>
<gene>
    <name evidence="1" type="ORF">COLO4_05150</name>
</gene>
<keyword evidence="2" id="KW-1185">Reference proteome</keyword>
<dbReference type="AlphaFoldDB" id="A0A1R3KRR7"/>
<dbReference type="Proteomes" id="UP000187203">
    <property type="component" value="Unassembled WGS sequence"/>
</dbReference>
<accession>A0A1R3KRR7</accession>
<comment type="caution">
    <text evidence="1">The sequence shown here is derived from an EMBL/GenBank/DDBJ whole genome shotgun (WGS) entry which is preliminary data.</text>
</comment>
<protein>
    <submittedName>
        <fullName evidence="1">Uncharacterized protein</fullName>
    </submittedName>
</protein>
<reference evidence="2" key="1">
    <citation type="submission" date="2013-09" db="EMBL/GenBank/DDBJ databases">
        <title>Corchorus olitorius genome sequencing.</title>
        <authorList>
            <person name="Alam M."/>
            <person name="Haque M.S."/>
            <person name="Islam M.S."/>
            <person name="Emdad E.M."/>
            <person name="Islam M.M."/>
            <person name="Ahmed B."/>
            <person name="Halim A."/>
            <person name="Hossen Q.M.M."/>
            <person name="Hossain M.Z."/>
            <person name="Ahmed R."/>
            <person name="Khan M.M."/>
            <person name="Islam R."/>
            <person name="Rashid M.M."/>
            <person name="Khan S.A."/>
            <person name="Rahman M.S."/>
            <person name="Alam M."/>
            <person name="Yahiya A.S."/>
            <person name="Khan M.S."/>
            <person name="Azam M.S."/>
            <person name="Haque T."/>
            <person name="Lashkar M.Z.H."/>
            <person name="Akhand A.I."/>
            <person name="Morshed G."/>
            <person name="Roy S."/>
            <person name="Uddin K.S."/>
            <person name="Rabeya T."/>
            <person name="Hossain A.S."/>
            <person name="Chowdhury A."/>
            <person name="Snigdha A.R."/>
            <person name="Mortoza M.S."/>
            <person name="Matin S.A."/>
            <person name="Hoque S.M.E."/>
            <person name="Islam M.K."/>
            <person name="Roy D.K."/>
            <person name="Haider R."/>
            <person name="Moosa M.M."/>
            <person name="Elias S.M."/>
            <person name="Hasan A.M."/>
            <person name="Jahan S."/>
            <person name="Shafiuddin M."/>
            <person name="Mahmood N."/>
            <person name="Shommy N.S."/>
        </authorList>
    </citation>
    <scope>NUCLEOTIDE SEQUENCE [LARGE SCALE GENOMIC DNA]</scope>
    <source>
        <strain evidence="2">cv. O-4</strain>
    </source>
</reference>
<evidence type="ECO:0000313" key="1">
    <source>
        <dbReference type="EMBL" id="OMP09771.1"/>
    </source>
</evidence>
<proteinExistence type="predicted"/>